<protein>
    <recommendedName>
        <fullName evidence="10">Probable arginine--tRNA ligase, cytoplasmic</fullName>
        <ecNumber evidence="2">6.1.1.19</ecNumber>
    </recommendedName>
    <alternativeName>
        <fullName evidence="8">Arginyl-tRNA synthetase</fullName>
    </alternativeName>
</protein>
<dbReference type="Pfam" id="PF00750">
    <property type="entry name" value="tRNA-synt_1d"/>
    <property type="match status" value="1"/>
</dbReference>
<dbReference type="GO" id="GO:0004814">
    <property type="term" value="F:arginine-tRNA ligase activity"/>
    <property type="evidence" value="ECO:0007669"/>
    <property type="project" value="UniProtKB-EC"/>
</dbReference>
<evidence type="ECO:0000256" key="5">
    <source>
        <dbReference type="ARBA" id="ARBA00022840"/>
    </source>
</evidence>
<evidence type="ECO:0000256" key="7">
    <source>
        <dbReference type="ARBA" id="ARBA00023146"/>
    </source>
</evidence>
<keyword evidence="3 11" id="KW-0436">Ligase</keyword>
<dbReference type="SMART" id="SM01016">
    <property type="entry name" value="Arg_tRNA_synt_N"/>
    <property type="match status" value="1"/>
</dbReference>
<dbReference type="GO" id="GO:0006420">
    <property type="term" value="P:arginyl-tRNA aminoacylation"/>
    <property type="evidence" value="ECO:0007669"/>
    <property type="project" value="InterPro"/>
</dbReference>
<dbReference type="PRINTS" id="PR01038">
    <property type="entry name" value="TRNASYNTHARG"/>
</dbReference>
<accession>A0A7R9IPB7</accession>
<evidence type="ECO:0000256" key="1">
    <source>
        <dbReference type="ARBA" id="ARBA00005594"/>
    </source>
</evidence>
<dbReference type="GO" id="GO:0005737">
    <property type="term" value="C:cytoplasm"/>
    <property type="evidence" value="ECO:0007669"/>
    <property type="project" value="InterPro"/>
</dbReference>
<dbReference type="Pfam" id="PF03485">
    <property type="entry name" value="Arg_tRNA_synt_N"/>
    <property type="match status" value="1"/>
</dbReference>
<dbReference type="PROSITE" id="PS00178">
    <property type="entry name" value="AA_TRNA_LIGASE_I"/>
    <property type="match status" value="1"/>
</dbReference>
<keyword evidence="7 11" id="KW-0030">Aminoacyl-tRNA synthetase</keyword>
<reference evidence="13" key="1">
    <citation type="submission" date="2020-11" db="EMBL/GenBank/DDBJ databases">
        <authorList>
            <person name="Tran Van P."/>
        </authorList>
    </citation>
    <scope>NUCLEOTIDE SEQUENCE</scope>
</reference>
<dbReference type="InterPro" id="IPR036695">
    <property type="entry name" value="Arg-tRNA-synth_N_sf"/>
</dbReference>
<keyword evidence="6 11" id="KW-0648">Protein biosynthesis</keyword>
<evidence type="ECO:0000259" key="12">
    <source>
        <dbReference type="SMART" id="SM01016"/>
    </source>
</evidence>
<comment type="catalytic activity">
    <reaction evidence="9">
        <text>tRNA(Arg) + L-arginine + ATP = L-arginyl-tRNA(Arg) + AMP + diphosphate</text>
        <dbReference type="Rhea" id="RHEA:20301"/>
        <dbReference type="Rhea" id="RHEA-COMP:9658"/>
        <dbReference type="Rhea" id="RHEA-COMP:9673"/>
        <dbReference type="ChEBI" id="CHEBI:30616"/>
        <dbReference type="ChEBI" id="CHEBI:32682"/>
        <dbReference type="ChEBI" id="CHEBI:33019"/>
        <dbReference type="ChEBI" id="CHEBI:78442"/>
        <dbReference type="ChEBI" id="CHEBI:78513"/>
        <dbReference type="ChEBI" id="CHEBI:456215"/>
        <dbReference type="EC" id="6.1.1.19"/>
    </reaction>
</comment>
<dbReference type="Gene3D" id="3.40.50.620">
    <property type="entry name" value="HUPs"/>
    <property type="match status" value="1"/>
</dbReference>
<dbReference type="InterPro" id="IPR005148">
    <property type="entry name" value="Arg-tRNA-synth_N"/>
</dbReference>
<evidence type="ECO:0000256" key="4">
    <source>
        <dbReference type="ARBA" id="ARBA00022741"/>
    </source>
</evidence>
<dbReference type="AlphaFoldDB" id="A0A7R9IPB7"/>
<gene>
    <name evidence="13" type="ORF">TTEB3V08_LOCUS9753</name>
</gene>
<keyword evidence="5 11" id="KW-0067">ATP-binding</keyword>
<dbReference type="PANTHER" id="PTHR11956:SF5">
    <property type="entry name" value="ARGININE--TRNA LIGASE, CYTOPLASMIC"/>
    <property type="match status" value="1"/>
</dbReference>
<dbReference type="InterPro" id="IPR001412">
    <property type="entry name" value="aa-tRNA-synth_I_CS"/>
</dbReference>
<dbReference type="SUPFAM" id="SSF52374">
    <property type="entry name" value="Nucleotidylyl transferase"/>
    <property type="match status" value="1"/>
</dbReference>
<evidence type="ECO:0000256" key="11">
    <source>
        <dbReference type="RuleBase" id="RU363038"/>
    </source>
</evidence>
<dbReference type="InterPro" id="IPR035684">
    <property type="entry name" value="ArgRS_core"/>
</dbReference>
<dbReference type="SUPFAM" id="SSF55190">
    <property type="entry name" value="Arginyl-tRNA synthetase (ArgRS), N-terminal 'additional' domain"/>
    <property type="match status" value="1"/>
</dbReference>
<dbReference type="InterPro" id="IPR001278">
    <property type="entry name" value="Arg-tRNA-ligase"/>
</dbReference>
<evidence type="ECO:0000313" key="13">
    <source>
        <dbReference type="EMBL" id="CAD7461850.1"/>
    </source>
</evidence>
<sequence length="352" mass="40076">MKNLCPIFHLAVEAEGTSKSEPQDTSNNRMQCIKSVLIDLFTRTIKEAFPDVPDPPVPVVPSQFCDYQCNSALPITQLLKAQGLKLSPRSVGEKIVALFPKTPLVEKLEVAGPGFINISLSKEYIIRILTETLRSGVRPPPLDKRLRVVVDFSSPNIAKEMHVGHLRSTIIGESVCRLLEFLGHDVVRVNHVGDWGTQFGMLIAHLQDTFPNYLKESPPIEDLQAFYKESKKRFDDEPEFKKRAYECVVKLQSFEPESTKAWNMICDVSRKEFQKVYERLDITITEKGESFYQSRMVTIVQELESKDLQGRGYPKPLIDKQISRALSTDDIDPPKKSKTFLSHYNTILVYTE</sequence>
<evidence type="ECO:0000256" key="6">
    <source>
        <dbReference type="ARBA" id="ARBA00022917"/>
    </source>
</evidence>
<organism evidence="13">
    <name type="scientific">Timema tahoe</name>
    <dbReference type="NCBI Taxonomy" id="61484"/>
    <lineage>
        <taxon>Eukaryota</taxon>
        <taxon>Metazoa</taxon>
        <taxon>Ecdysozoa</taxon>
        <taxon>Arthropoda</taxon>
        <taxon>Hexapoda</taxon>
        <taxon>Insecta</taxon>
        <taxon>Pterygota</taxon>
        <taxon>Neoptera</taxon>
        <taxon>Polyneoptera</taxon>
        <taxon>Phasmatodea</taxon>
        <taxon>Timematodea</taxon>
        <taxon>Timematoidea</taxon>
        <taxon>Timematidae</taxon>
        <taxon>Timema</taxon>
    </lineage>
</organism>
<name>A0A7R9IPB7_9NEOP</name>
<dbReference type="EMBL" id="OE005286">
    <property type="protein sequence ID" value="CAD7461850.1"/>
    <property type="molecule type" value="Genomic_DNA"/>
</dbReference>
<dbReference type="EC" id="6.1.1.19" evidence="2"/>
<evidence type="ECO:0000256" key="3">
    <source>
        <dbReference type="ARBA" id="ARBA00022598"/>
    </source>
</evidence>
<dbReference type="GO" id="GO:0005524">
    <property type="term" value="F:ATP binding"/>
    <property type="evidence" value="ECO:0007669"/>
    <property type="project" value="UniProtKB-KW"/>
</dbReference>
<feature type="domain" description="Arginyl tRNA synthetase N-terminal" evidence="12">
    <location>
        <begin position="35"/>
        <end position="120"/>
    </location>
</feature>
<evidence type="ECO:0000256" key="10">
    <source>
        <dbReference type="ARBA" id="ARBA00071644"/>
    </source>
</evidence>
<proteinExistence type="inferred from homology"/>
<evidence type="ECO:0000256" key="8">
    <source>
        <dbReference type="ARBA" id="ARBA00033033"/>
    </source>
</evidence>
<dbReference type="FunFam" id="3.30.1360.70:FF:000002">
    <property type="entry name" value="arginine--tRNA ligase, cytoplasmic"/>
    <property type="match status" value="1"/>
</dbReference>
<dbReference type="PANTHER" id="PTHR11956">
    <property type="entry name" value="ARGINYL-TRNA SYNTHETASE"/>
    <property type="match status" value="1"/>
</dbReference>
<keyword evidence="4 11" id="KW-0547">Nucleotide-binding</keyword>
<evidence type="ECO:0000256" key="2">
    <source>
        <dbReference type="ARBA" id="ARBA00012837"/>
    </source>
</evidence>
<dbReference type="Gene3D" id="3.30.1360.70">
    <property type="entry name" value="Arginyl tRNA synthetase N-terminal domain"/>
    <property type="match status" value="1"/>
</dbReference>
<dbReference type="InterPro" id="IPR014729">
    <property type="entry name" value="Rossmann-like_a/b/a_fold"/>
</dbReference>
<comment type="similarity">
    <text evidence="1 11">Belongs to the class-I aminoacyl-tRNA synthetase family.</text>
</comment>
<evidence type="ECO:0000256" key="9">
    <source>
        <dbReference type="ARBA" id="ARBA00049339"/>
    </source>
</evidence>